<dbReference type="SUPFAM" id="SSF52047">
    <property type="entry name" value="RNI-like"/>
    <property type="match status" value="1"/>
</dbReference>
<dbReference type="GeneID" id="85496876"/>
<gene>
    <name evidence="2" type="ORF">CcaverHIS019_0506340</name>
</gene>
<feature type="compositionally biased region" description="Polar residues" evidence="1">
    <location>
        <begin position="672"/>
        <end position="682"/>
    </location>
</feature>
<dbReference type="Proteomes" id="UP001233271">
    <property type="component" value="Chromosome 5"/>
</dbReference>
<evidence type="ECO:0000256" key="1">
    <source>
        <dbReference type="SAM" id="MobiDB-lite"/>
    </source>
</evidence>
<dbReference type="KEGG" id="ccac:CcaHIS019_0506340"/>
<keyword evidence="3" id="KW-1185">Reference proteome</keyword>
<dbReference type="EMBL" id="AP028216">
    <property type="protein sequence ID" value="BEI93006.1"/>
    <property type="molecule type" value="Genomic_DNA"/>
</dbReference>
<proteinExistence type="predicted"/>
<evidence type="ECO:0000313" key="3">
    <source>
        <dbReference type="Proteomes" id="UP001233271"/>
    </source>
</evidence>
<dbReference type="AlphaFoldDB" id="A0AA48L6L8"/>
<feature type="compositionally biased region" description="Pro residues" evidence="1">
    <location>
        <begin position="690"/>
        <end position="702"/>
    </location>
</feature>
<dbReference type="RefSeq" id="XP_060458271.1">
    <property type="nucleotide sequence ID" value="XM_060601815.1"/>
</dbReference>
<sequence>MAELERSLHETLASGLGGEVTDRVVQSGNSRPLWLLKPLPLPAHSVQPRETSLVGMCSNIISANFDAFRPGDLRLPPVLFRKLMATVFHDRYYSADNTSPARPDQATMWAFMAIHDPEGAAQWAPSHTIALPAANTVRNLATSTTRLEDREHPLLEIPRIFKELNPDKFRLLTTLTLDDSVDDAGLQALRWADHLTVLWIRQGVISDDGIRMLAASLELPDWEEGRGCWRLRALYLPGCRRVGDRSMKSLARWPGLSVIDVRDTSCTEVALGVVNRASAGYFEDQPPFQRCTDGLKDLFQIDQEEVLDNLVASLLKPDLPSEGSKDVKEEEGDERRHLALHVVPGPTPSPEHLHDALRPTWSSDLGPTHRGHFVTGGTGTVWGRNARMVNNHEDEKRRHAVEWALNFQSHEEAVDRALATGKRAPKSWWKTEREEANRGLREFRDGVKRAHGWKAMVATNHAAGRVYYPKKKEVEVVDGEVRGMPDLMMVRLVHPQWWELKYKRAEAVVQTNVRRTAVGRSEVADMLVSVDAPAKTQVQSQSSPPALQSPAQRRPWITRAAPASFAPPSQSQSQVKRNPFAAKSGRSSGIHQLGDAKETSQANPVRLDRGRHVVGPEKSVVGKKDPLLNKGKVEDPLAFLDKDGAKTRTVPSRDQDEDDDSTRTRRDPLSFVKTTSKDSASCPNVKPKSQPEPKPQPQPVKPQPKFTAAKKRPAPTPAGAPPKRKLTDFFAPK</sequence>
<accession>A0AA48L6L8</accession>
<protein>
    <submittedName>
        <fullName evidence="2">Uncharacterized protein</fullName>
    </submittedName>
</protein>
<feature type="compositionally biased region" description="Low complexity" evidence="1">
    <location>
        <begin position="563"/>
        <end position="574"/>
    </location>
</feature>
<feature type="compositionally biased region" description="Low complexity" evidence="1">
    <location>
        <begin position="539"/>
        <end position="552"/>
    </location>
</feature>
<evidence type="ECO:0000313" key="2">
    <source>
        <dbReference type="EMBL" id="BEI93006.1"/>
    </source>
</evidence>
<organism evidence="2 3">
    <name type="scientific">Cutaneotrichosporon cavernicola</name>
    <dbReference type="NCBI Taxonomy" id="279322"/>
    <lineage>
        <taxon>Eukaryota</taxon>
        <taxon>Fungi</taxon>
        <taxon>Dikarya</taxon>
        <taxon>Basidiomycota</taxon>
        <taxon>Agaricomycotina</taxon>
        <taxon>Tremellomycetes</taxon>
        <taxon>Trichosporonales</taxon>
        <taxon>Trichosporonaceae</taxon>
        <taxon>Cutaneotrichosporon</taxon>
    </lineage>
</organism>
<dbReference type="InterPro" id="IPR032675">
    <property type="entry name" value="LRR_dom_sf"/>
</dbReference>
<reference evidence="2" key="1">
    <citation type="journal article" date="2023" name="BMC Genomics">
        <title>Chromosome-level genome assemblies of Cutaneotrichosporon spp. (Trichosporonales, Basidiomycota) reveal imbalanced evolution between nucleotide sequences and chromosome synteny.</title>
        <authorList>
            <person name="Kobayashi Y."/>
            <person name="Kayamori A."/>
            <person name="Aoki K."/>
            <person name="Shiwa Y."/>
            <person name="Matsutani M."/>
            <person name="Fujita N."/>
            <person name="Sugita T."/>
            <person name="Iwasaki W."/>
            <person name="Tanaka N."/>
            <person name="Takashima M."/>
        </authorList>
    </citation>
    <scope>NUCLEOTIDE SEQUENCE</scope>
    <source>
        <strain evidence="2">HIS019</strain>
    </source>
</reference>
<feature type="region of interest" description="Disordered" evidence="1">
    <location>
        <begin position="534"/>
        <end position="553"/>
    </location>
</feature>
<name>A0AA48L6L8_9TREE</name>
<dbReference type="Gene3D" id="3.80.10.10">
    <property type="entry name" value="Ribonuclease Inhibitor"/>
    <property type="match status" value="1"/>
</dbReference>
<feature type="compositionally biased region" description="Basic and acidic residues" evidence="1">
    <location>
        <begin position="606"/>
        <end position="654"/>
    </location>
</feature>
<feature type="region of interest" description="Disordered" evidence="1">
    <location>
        <begin position="563"/>
        <end position="733"/>
    </location>
</feature>